<gene>
    <name evidence="6" type="ORF">BHQ10_000710</name>
</gene>
<keyword evidence="2" id="KW-0058">Aromatic hydrocarbons catabolism</keyword>
<dbReference type="GO" id="GO:0004301">
    <property type="term" value="F:epoxide hydrolase activity"/>
    <property type="evidence" value="ECO:0007669"/>
    <property type="project" value="TreeGrafter"/>
</dbReference>
<evidence type="ECO:0000313" key="7">
    <source>
        <dbReference type="Proteomes" id="UP000249363"/>
    </source>
</evidence>
<dbReference type="InterPro" id="IPR029058">
    <property type="entry name" value="AB_hydrolase_fold"/>
</dbReference>
<dbReference type="InterPro" id="IPR000639">
    <property type="entry name" value="Epox_hydrolase-like"/>
</dbReference>
<evidence type="ECO:0000313" key="6">
    <source>
        <dbReference type="EMBL" id="RAO64698.1"/>
    </source>
</evidence>
<dbReference type="PANTHER" id="PTHR21661">
    <property type="entry name" value="EPOXIDE HYDROLASE 1-RELATED"/>
    <property type="match status" value="1"/>
</dbReference>
<feature type="active site" description="Proton donor" evidence="4">
    <location>
        <position position="310"/>
    </location>
</feature>
<feature type="active site" description="Nucleophile" evidence="4">
    <location>
        <position position="181"/>
    </location>
</feature>
<dbReference type="PRINTS" id="PR00412">
    <property type="entry name" value="EPOXHYDRLASE"/>
</dbReference>
<organism evidence="6 7">
    <name type="scientific">Talaromyces amestolkiae</name>
    <dbReference type="NCBI Taxonomy" id="1196081"/>
    <lineage>
        <taxon>Eukaryota</taxon>
        <taxon>Fungi</taxon>
        <taxon>Dikarya</taxon>
        <taxon>Ascomycota</taxon>
        <taxon>Pezizomycotina</taxon>
        <taxon>Eurotiomycetes</taxon>
        <taxon>Eurotiomycetidae</taxon>
        <taxon>Eurotiales</taxon>
        <taxon>Trichocomaceae</taxon>
        <taxon>Talaromyces</taxon>
        <taxon>Talaromyces sect. Talaromyces</taxon>
    </lineage>
</organism>
<evidence type="ECO:0000256" key="1">
    <source>
        <dbReference type="ARBA" id="ARBA00010088"/>
    </source>
</evidence>
<dbReference type="GeneID" id="63789927"/>
<protein>
    <recommendedName>
        <fullName evidence="5">Epoxide hydrolase N-terminal domain-containing protein</fullName>
    </recommendedName>
</protein>
<name>A0A364KMC0_TALAM</name>
<dbReference type="InterPro" id="IPR010497">
    <property type="entry name" value="Epoxide_hydro_N"/>
</dbReference>
<feature type="domain" description="Epoxide hydrolase N-terminal" evidence="5">
    <location>
        <begin position="4"/>
        <end position="115"/>
    </location>
</feature>
<keyword evidence="7" id="KW-1185">Reference proteome</keyword>
<dbReference type="SUPFAM" id="SSF53474">
    <property type="entry name" value="alpha/beta-Hydrolases"/>
    <property type="match status" value="1"/>
</dbReference>
<dbReference type="GO" id="GO:0097176">
    <property type="term" value="P:epoxide metabolic process"/>
    <property type="evidence" value="ECO:0007669"/>
    <property type="project" value="TreeGrafter"/>
</dbReference>
<dbReference type="Pfam" id="PF06441">
    <property type="entry name" value="EHN"/>
    <property type="match status" value="1"/>
</dbReference>
<evidence type="ECO:0000259" key="5">
    <source>
        <dbReference type="Pfam" id="PF06441"/>
    </source>
</evidence>
<feature type="active site" description="Proton acceptor" evidence="4">
    <location>
        <position position="368"/>
    </location>
</feature>
<proteinExistence type="inferred from homology"/>
<comment type="similarity">
    <text evidence="1">Belongs to the peptidase S33 family.</text>
</comment>
<dbReference type="RefSeq" id="XP_040729215.1">
    <property type="nucleotide sequence ID" value="XM_040879759.1"/>
</dbReference>
<dbReference type="Proteomes" id="UP000249363">
    <property type="component" value="Unassembled WGS sequence"/>
</dbReference>
<reference evidence="6 7" key="1">
    <citation type="journal article" date="2017" name="Biotechnol. Biofuels">
        <title>Differential beta-glucosidase expression as a function of carbon source availability in Talaromyces amestolkiae: a genomic and proteomic approach.</title>
        <authorList>
            <person name="de Eugenio L.I."/>
            <person name="Mendez-Liter J.A."/>
            <person name="Nieto-Dominguez M."/>
            <person name="Alonso L."/>
            <person name="Gil-Munoz J."/>
            <person name="Barriuso J."/>
            <person name="Prieto A."/>
            <person name="Martinez M.J."/>
        </authorList>
    </citation>
    <scope>NUCLEOTIDE SEQUENCE [LARGE SCALE GENOMIC DNA]</scope>
    <source>
        <strain evidence="6 7">CIB</strain>
    </source>
</reference>
<dbReference type="EMBL" id="MIKG01000001">
    <property type="protein sequence ID" value="RAO64698.1"/>
    <property type="molecule type" value="Genomic_DNA"/>
</dbReference>
<dbReference type="PANTHER" id="PTHR21661:SF35">
    <property type="entry name" value="EPOXIDE HYDROLASE"/>
    <property type="match status" value="1"/>
</dbReference>
<dbReference type="PIRSF" id="PIRSF001112">
    <property type="entry name" value="Epoxide_hydrolase"/>
    <property type="match status" value="1"/>
</dbReference>
<dbReference type="OrthoDB" id="7130006at2759"/>
<dbReference type="InterPro" id="IPR016292">
    <property type="entry name" value="Epoxide_hydrolase"/>
</dbReference>
<evidence type="ECO:0000256" key="3">
    <source>
        <dbReference type="ARBA" id="ARBA00022801"/>
    </source>
</evidence>
<dbReference type="STRING" id="1196081.A0A364KMC0"/>
<keyword evidence="3" id="KW-0378">Hydrolase</keyword>
<evidence type="ECO:0000256" key="4">
    <source>
        <dbReference type="PIRSR" id="PIRSR001112-1"/>
    </source>
</evidence>
<dbReference type="AlphaFoldDB" id="A0A364KMC0"/>
<accession>A0A364KMC0</accession>
<comment type="caution">
    <text evidence="6">The sequence shown here is derived from an EMBL/GenBank/DDBJ whole genome shotgun (WGS) entry which is preliminary data.</text>
</comment>
<evidence type="ECO:0000256" key="2">
    <source>
        <dbReference type="ARBA" id="ARBA00022797"/>
    </source>
</evidence>
<sequence length="406" mass="45536">MTSITPFKISISDERLKRLQQKLTLTDLPSEVTGLNNPHSRGVPLSEIKRLAFHWQHNFNWRAIEAKINEIPQYTAHIAVDGFDTYDIHFVHERSQINNAIPLLVLHGWPSSFLAVQPMLPLLVEEGIDEPAFHVVAPSLIDFGFSSASNKSGFNIEQHAEAYHKLMIALGYNKYVVQGGDIGYLITRAIAIKYGPQHCRAYHLNNVAPAEPPSKEDEPSTQLSASDLKGLARTQEFTTGGGNAYYLLQTTKPQTLAYSLTDSPLGLLAWIYEKLISWTDNYRWTDDEILTWVSIYYFSTAGPAASLNLYYEMEHGADGTAFDKAKKYISDVPLGVARFEKDLILLPRAWNQTLGPVVWESVSEKGGHFPTWECSEVIVSDLRGMFRKNGILFGCVEGRNGYAHAE</sequence>
<dbReference type="Gene3D" id="3.40.50.1820">
    <property type="entry name" value="alpha/beta hydrolase"/>
    <property type="match status" value="1"/>
</dbReference>